<feature type="compositionally biased region" description="Basic and acidic residues" evidence="1">
    <location>
        <begin position="46"/>
        <end position="62"/>
    </location>
</feature>
<organism evidence="2">
    <name type="scientific">Tanacetum cinerariifolium</name>
    <name type="common">Dalmatian daisy</name>
    <name type="synonym">Chrysanthemum cinerariifolium</name>
    <dbReference type="NCBI Taxonomy" id="118510"/>
    <lineage>
        <taxon>Eukaryota</taxon>
        <taxon>Viridiplantae</taxon>
        <taxon>Streptophyta</taxon>
        <taxon>Embryophyta</taxon>
        <taxon>Tracheophyta</taxon>
        <taxon>Spermatophyta</taxon>
        <taxon>Magnoliopsida</taxon>
        <taxon>eudicotyledons</taxon>
        <taxon>Gunneridae</taxon>
        <taxon>Pentapetalae</taxon>
        <taxon>asterids</taxon>
        <taxon>campanulids</taxon>
        <taxon>Asterales</taxon>
        <taxon>Asteraceae</taxon>
        <taxon>Asteroideae</taxon>
        <taxon>Anthemideae</taxon>
        <taxon>Anthemidinae</taxon>
        <taxon>Tanacetum</taxon>
    </lineage>
</organism>
<proteinExistence type="predicted"/>
<reference evidence="2" key="1">
    <citation type="journal article" date="2019" name="Sci. Rep.">
        <title>Draft genome of Tanacetum cinerariifolium, the natural source of mosquito coil.</title>
        <authorList>
            <person name="Yamashiro T."/>
            <person name="Shiraishi A."/>
            <person name="Satake H."/>
            <person name="Nakayama K."/>
        </authorList>
    </citation>
    <scope>NUCLEOTIDE SEQUENCE</scope>
</reference>
<feature type="region of interest" description="Disordered" evidence="1">
    <location>
        <begin position="1"/>
        <end position="62"/>
    </location>
</feature>
<comment type="caution">
    <text evidence="2">The sequence shown here is derived from an EMBL/GenBank/DDBJ whole genome shotgun (WGS) entry which is preliminary data.</text>
</comment>
<accession>A0A699TLL8</accession>
<evidence type="ECO:0000256" key="1">
    <source>
        <dbReference type="SAM" id="MobiDB-lite"/>
    </source>
</evidence>
<feature type="non-terminal residue" evidence="2">
    <location>
        <position position="1"/>
    </location>
</feature>
<sequence length="62" mass="6690">RRPPRLSALPAVGGRAGGAPYHPAAASHREGHRRPKRGFAVPVLGRHQDGRQHQLRDAEGKA</sequence>
<gene>
    <name evidence="2" type="ORF">Tci_880863</name>
</gene>
<name>A0A699TLL8_TANCI</name>
<evidence type="ECO:0000313" key="2">
    <source>
        <dbReference type="EMBL" id="GFD08894.1"/>
    </source>
</evidence>
<dbReference type="EMBL" id="BKCJ011241653">
    <property type="protein sequence ID" value="GFD08894.1"/>
    <property type="molecule type" value="Genomic_DNA"/>
</dbReference>
<dbReference type="AlphaFoldDB" id="A0A699TLL8"/>
<protein>
    <submittedName>
        <fullName evidence="2">Uncharacterized protein</fullName>
    </submittedName>
</protein>